<dbReference type="EMBL" id="CP000157">
    <property type="protein sequence ID" value="ABC63620.1"/>
    <property type="molecule type" value="Genomic_DNA"/>
</dbReference>
<evidence type="ECO:0000313" key="3">
    <source>
        <dbReference type="Proteomes" id="UP000008808"/>
    </source>
</evidence>
<evidence type="ECO:0000313" key="2">
    <source>
        <dbReference type="EMBL" id="ABC63620.1"/>
    </source>
</evidence>
<accession>Q2N9M1</accession>
<dbReference type="OrthoDB" id="7511342at2"/>
<feature type="signal peptide" evidence="1">
    <location>
        <begin position="1"/>
        <end position="21"/>
    </location>
</feature>
<sequence length="93" mass="10245">MKKFIAGSLAAAMTVSFGAAAALADDHKSYKPKEKVVVVERNDQGKATMVKVGDKMYPVCMNYEMTDGCIQPRAAGLDWGNYPANTWPRMSRR</sequence>
<keyword evidence="3" id="KW-1185">Reference proteome</keyword>
<proteinExistence type="predicted"/>
<keyword evidence="1" id="KW-0732">Signal</keyword>
<dbReference type="AlphaFoldDB" id="Q2N9M1"/>
<reference evidence="3" key="1">
    <citation type="journal article" date="2009" name="J. Bacteriol.">
        <title>Complete genome sequence of Erythrobacter litoralis HTCC2594.</title>
        <authorList>
            <person name="Oh H.M."/>
            <person name="Giovannoni S.J."/>
            <person name="Ferriera S."/>
            <person name="Johnson J."/>
            <person name="Cho J.C."/>
        </authorList>
    </citation>
    <scope>NUCLEOTIDE SEQUENCE [LARGE SCALE GENOMIC DNA]</scope>
    <source>
        <strain evidence="3">HTCC2594</strain>
    </source>
</reference>
<organism evidence="2 3">
    <name type="scientific">Erythrobacter litoralis (strain HTCC2594)</name>
    <dbReference type="NCBI Taxonomy" id="314225"/>
    <lineage>
        <taxon>Bacteria</taxon>
        <taxon>Pseudomonadati</taxon>
        <taxon>Pseudomonadota</taxon>
        <taxon>Alphaproteobacteria</taxon>
        <taxon>Sphingomonadales</taxon>
        <taxon>Erythrobacteraceae</taxon>
        <taxon>Erythrobacter/Porphyrobacter group</taxon>
        <taxon>Erythrobacter</taxon>
    </lineage>
</organism>
<gene>
    <name evidence="2" type="ordered locus">ELI_07640</name>
</gene>
<dbReference type="RefSeq" id="WP_011414454.1">
    <property type="nucleotide sequence ID" value="NC_007722.1"/>
</dbReference>
<dbReference type="KEGG" id="eli:ELI_07640"/>
<dbReference type="Proteomes" id="UP000008808">
    <property type="component" value="Chromosome"/>
</dbReference>
<name>Q2N9M1_ERYLH</name>
<evidence type="ECO:0000256" key="1">
    <source>
        <dbReference type="SAM" id="SignalP"/>
    </source>
</evidence>
<protein>
    <submittedName>
        <fullName evidence="2">Uncharacterized protein</fullName>
    </submittedName>
</protein>
<dbReference type="HOGENOM" id="CLU_2395211_0_0_5"/>
<dbReference type="STRING" id="314225.ELI_07640"/>
<feature type="chain" id="PRO_5004212947" evidence="1">
    <location>
        <begin position="22"/>
        <end position="93"/>
    </location>
</feature>